<dbReference type="CDD" id="cd02869">
    <property type="entry name" value="PseudoU_synth_RluA_like"/>
    <property type="match status" value="1"/>
</dbReference>
<protein>
    <recommendedName>
        <fullName evidence="6">Pseudouridine synthase</fullName>
        <ecNumber evidence="6">5.4.99.-</ecNumber>
    </recommendedName>
</protein>
<organism evidence="8 9">
    <name type="scientific">Heliobacterium mobile</name>
    <name type="common">Heliobacillus mobilis</name>
    <dbReference type="NCBI Taxonomy" id="28064"/>
    <lineage>
        <taxon>Bacteria</taxon>
        <taxon>Bacillati</taxon>
        <taxon>Bacillota</taxon>
        <taxon>Clostridia</taxon>
        <taxon>Eubacteriales</taxon>
        <taxon>Heliobacteriaceae</taxon>
        <taxon>Heliobacterium</taxon>
    </lineage>
</organism>
<dbReference type="NCBIfam" id="TIGR00005">
    <property type="entry name" value="rluA_subfam"/>
    <property type="match status" value="1"/>
</dbReference>
<dbReference type="GO" id="GO:0009982">
    <property type="term" value="F:pseudouridine synthase activity"/>
    <property type="evidence" value="ECO:0007669"/>
    <property type="project" value="InterPro"/>
</dbReference>
<dbReference type="PROSITE" id="PS01129">
    <property type="entry name" value="PSI_RLU"/>
    <property type="match status" value="1"/>
</dbReference>
<comment type="catalytic activity">
    <reaction evidence="1 6">
        <text>a uridine in RNA = a pseudouridine in RNA</text>
        <dbReference type="Rhea" id="RHEA:48348"/>
        <dbReference type="Rhea" id="RHEA-COMP:12068"/>
        <dbReference type="Rhea" id="RHEA-COMP:12069"/>
        <dbReference type="ChEBI" id="CHEBI:65314"/>
        <dbReference type="ChEBI" id="CHEBI:65315"/>
    </reaction>
</comment>
<dbReference type="EMBL" id="WNKU01000006">
    <property type="protein sequence ID" value="MTV48725.1"/>
    <property type="molecule type" value="Genomic_DNA"/>
</dbReference>
<evidence type="ECO:0000313" key="9">
    <source>
        <dbReference type="Proteomes" id="UP000430670"/>
    </source>
</evidence>
<gene>
    <name evidence="8" type="ORF">GJ688_06995</name>
</gene>
<dbReference type="InterPro" id="IPR006145">
    <property type="entry name" value="PsdUridine_synth_RsuA/RluA"/>
</dbReference>
<evidence type="ECO:0000313" key="8">
    <source>
        <dbReference type="EMBL" id="MTV48725.1"/>
    </source>
</evidence>
<evidence type="ECO:0000256" key="1">
    <source>
        <dbReference type="ARBA" id="ARBA00000073"/>
    </source>
</evidence>
<dbReference type="InterPro" id="IPR050188">
    <property type="entry name" value="RluA_PseudoU_synthase"/>
</dbReference>
<comment type="similarity">
    <text evidence="2 6">Belongs to the pseudouridine synthase RluA family.</text>
</comment>
<dbReference type="InterPro" id="IPR020103">
    <property type="entry name" value="PsdUridine_synth_cat_dom_sf"/>
</dbReference>
<dbReference type="PANTHER" id="PTHR21600">
    <property type="entry name" value="MITOCHONDRIAL RNA PSEUDOURIDINE SYNTHASE"/>
    <property type="match status" value="1"/>
</dbReference>
<accession>A0A6I3SIW5</accession>
<keyword evidence="3 6" id="KW-0413">Isomerase</keyword>
<feature type="domain" description="Pseudouridine synthase RsuA/RluA-like" evidence="7">
    <location>
        <begin position="92"/>
        <end position="246"/>
    </location>
</feature>
<name>A0A6I3SIW5_HELMO</name>
<dbReference type="Proteomes" id="UP000430670">
    <property type="component" value="Unassembled WGS sequence"/>
</dbReference>
<keyword evidence="5" id="KW-0694">RNA-binding</keyword>
<dbReference type="GO" id="GO:0000455">
    <property type="term" value="P:enzyme-directed rRNA pseudouridine synthesis"/>
    <property type="evidence" value="ECO:0007669"/>
    <property type="project" value="TreeGrafter"/>
</dbReference>
<reference evidence="8 9" key="1">
    <citation type="submission" date="2019-11" db="EMBL/GenBank/DDBJ databases">
        <title>Whole-genome sequence of a the green, strictly anaerobic photosynthetic bacterium Heliobacillus mobilis DSM 6151.</title>
        <authorList>
            <person name="Kyndt J.A."/>
            <person name="Meyer T.E."/>
        </authorList>
    </citation>
    <scope>NUCLEOTIDE SEQUENCE [LARGE SCALE GENOMIC DNA]</scope>
    <source>
        <strain evidence="8 9">DSM 6151</strain>
    </source>
</reference>
<dbReference type="InterPro" id="IPR006225">
    <property type="entry name" value="PsdUridine_synth_RluC/D"/>
</dbReference>
<comment type="caution">
    <text evidence="8">The sequence shown here is derived from an EMBL/GenBank/DDBJ whole genome shotgun (WGS) entry which is preliminary data.</text>
</comment>
<evidence type="ECO:0000259" key="7">
    <source>
        <dbReference type="Pfam" id="PF00849"/>
    </source>
</evidence>
<dbReference type="InterPro" id="IPR006224">
    <property type="entry name" value="PsdUridine_synth_RluA-like_CS"/>
</dbReference>
<sequence>MEDVSKEWLTHRVTEEEDGRRIESIIKHTLGFSRRRVQVLTRSNGFTLNGKKAHLDRRVKTGDLLRVCVHQEEESNLAPVEMDLVILYEDDDLLVLDKPPGIEVHPPEQKARFRPTLAHGVAHYFEQQGLKARVRPLHRLDKDTTGVVVFAKSAFAHQALDRQLRKDSLQRGYQAILIDEPAEAVGSIRAPIGRDPDHPMRRMVCDDGEEAVTHYRVRQTLPNRLCLVEVQLETGRTHQIRVHFSHLGIPLVGDRMYGGHSPLIERQALHSAWVSFQQPRTGEIVKVTAELPEDMRRLLEP</sequence>
<evidence type="ECO:0000256" key="6">
    <source>
        <dbReference type="RuleBase" id="RU362028"/>
    </source>
</evidence>
<dbReference type="PROSITE" id="PS50889">
    <property type="entry name" value="S4"/>
    <property type="match status" value="1"/>
</dbReference>
<evidence type="ECO:0000256" key="5">
    <source>
        <dbReference type="PROSITE-ProRule" id="PRU00182"/>
    </source>
</evidence>
<dbReference type="GO" id="GO:0003723">
    <property type="term" value="F:RNA binding"/>
    <property type="evidence" value="ECO:0007669"/>
    <property type="project" value="UniProtKB-KW"/>
</dbReference>
<evidence type="ECO:0000256" key="4">
    <source>
        <dbReference type="PIRSR" id="PIRSR606225-1"/>
    </source>
</evidence>
<dbReference type="InterPro" id="IPR036986">
    <property type="entry name" value="S4_RNA-bd_sf"/>
</dbReference>
<dbReference type="Pfam" id="PF00849">
    <property type="entry name" value="PseudoU_synth_2"/>
    <property type="match status" value="1"/>
</dbReference>
<dbReference type="SUPFAM" id="SSF55120">
    <property type="entry name" value="Pseudouridine synthase"/>
    <property type="match status" value="1"/>
</dbReference>
<dbReference type="PANTHER" id="PTHR21600:SF71">
    <property type="entry name" value="PSEUDOURIDINE SYNTHASE"/>
    <property type="match status" value="1"/>
</dbReference>
<feature type="active site" evidence="4">
    <location>
        <position position="141"/>
    </location>
</feature>
<comment type="function">
    <text evidence="6">Responsible for synthesis of pseudouridine from uracil.</text>
</comment>
<dbReference type="CDD" id="cd00165">
    <property type="entry name" value="S4"/>
    <property type="match status" value="1"/>
</dbReference>
<keyword evidence="9" id="KW-1185">Reference proteome</keyword>
<dbReference type="GO" id="GO:0140098">
    <property type="term" value="F:catalytic activity, acting on RNA"/>
    <property type="evidence" value="ECO:0007669"/>
    <property type="project" value="UniProtKB-ARBA"/>
</dbReference>
<evidence type="ECO:0000256" key="2">
    <source>
        <dbReference type="ARBA" id="ARBA00010876"/>
    </source>
</evidence>
<evidence type="ECO:0000256" key="3">
    <source>
        <dbReference type="ARBA" id="ARBA00023235"/>
    </source>
</evidence>
<proteinExistence type="inferred from homology"/>
<dbReference type="Gene3D" id="3.30.2350.10">
    <property type="entry name" value="Pseudouridine synthase"/>
    <property type="match status" value="1"/>
</dbReference>
<dbReference type="Gene3D" id="3.10.290.10">
    <property type="entry name" value="RNA-binding S4 domain"/>
    <property type="match status" value="1"/>
</dbReference>
<dbReference type="EC" id="5.4.99.-" evidence="6"/>
<dbReference type="AlphaFoldDB" id="A0A6I3SIW5"/>